<keyword evidence="4 6" id="KW-0472">Membrane</keyword>
<dbReference type="PANTHER" id="PTHR11360">
    <property type="entry name" value="MONOCARBOXYLATE TRANSPORTER"/>
    <property type="match status" value="1"/>
</dbReference>
<keyword evidence="3 6" id="KW-1133">Transmembrane helix</keyword>
<feature type="transmembrane region" description="Helical" evidence="6">
    <location>
        <begin position="143"/>
        <end position="162"/>
    </location>
</feature>
<name>A0A426UV85_9ACTN</name>
<feature type="domain" description="Major facilitator superfamily (MFS) profile" evidence="7">
    <location>
        <begin position="45"/>
        <end position="450"/>
    </location>
</feature>
<feature type="transmembrane region" description="Helical" evidence="6">
    <location>
        <begin position="395"/>
        <end position="415"/>
    </location>
</feature>
<feature type="transmembrane region" description="Helical" evidence="6">
    <location>
        <begin position="46"/>
        <end position="65"/>
    </location>
</feature>
<accession>A0A426UV85</accession>
<dbReference type="OrthoDB" id="146345at2"/>
<dbReference type="GO" id="GO:0022857">
    <property type="term" value="F:transmembrane transporter activity"/>
    <property type="evidence" value="ECO:0007669"/>
    <property type="project" value="InterPro"/>
</dbReference>
<evidence type="ECO:0000256" key="2">
    <source>
        <dbReference type="ARBA" id="ARBA00022692"/>
    </source>
</evidence>
<feature type="transmembrane region" description="Helical" evidence="6">
    <location>
        <begin position="202"/>
        <end position="224"/>
    </location>
</feature>
<feature type="transmembrane region" description="Helical" evidence="6">
    <location>
        <begin position="338"/>
        <end position="356"/>
    </location>
</feature>
<keyword evidence="2 6" id="KW-0812">Transmembrane</keyword>
<evidence type="ECO:0000256" key="4">
    <source>
        <dbReference type="ARBA" id="ARBA00023136"/>
    </source>
</evidence>
<organism evidence="8 9">
    <name type="scientific">Glycomyces terrestris</name>
    <dbReference type="NCBI Taxonomy" id="2493553"/>
    <lineage>
        <taxon>Bacteria</taxon>
        <taxon>Bacillati</taxon>
        <taxon>Actinomycetota</taxon>
        <taxon>Actinomycetes</taxon>
        <taxon>Glycomycetales</taxon>
        <taxon>Glycomycetaceae</taxon>
        <taxon>Glycomyces</taxon>
    </lineage>
</organism>
<evidence type="ECO:0000313" key="8">
    <source>
        <dbReference type="EMBL" id="RRR98230.1"/>
    </source>
</evidence>
<feature type="region of interest" description="Disordered" evidence="5">
    <location>
        <begin position="1"/>
        <end position="39"/>
    </location>
</feature>
<dbReference type="Proteomes" id="UP000277256">
    <property type="component" value="Unassembled WGS sequence"/>
</dbReference>
<feature type="transmembrane region" description="Helical" evidence="6">
    <location>
        <begin position="427"/>
        <end position="445"/>
    </location>
</feature>
<comment type="subcellular location">
    <subcellularLocation>
        <location evidence="1">Cell membrane</location>
        <topology evidence="1">Multi-pass membrane protein</topology>
    </subcellularLocation>
</comment>
<evidence type="ECO:0000313" key="9">
    <source>
        <dbReference type="Proteomes" id="UP000277256"/>
    </source>
</evidence>
<evidence type="ECO:0000256" key="1">
    <source>
        <dbReference type="ARBA" id="ARBA00004651"/>
    </source>
</evidence>
<dbReference type="AlphaFoldDB" id="A0A426UV85"/>
<evidence type="ECO:0000256" key="3">
    <source>
        <dbReference type="ARBA" id="ARBA00022989"/>
    </source>
</evidence>
<sequence>MARSSHMLASRPLAGPGRARETGRMSIAAPETTPPQPRTARRIHRAWWVAAVSFVALVGAAAFRATPSVFIEPLHDEFGWSHGTISAAISVNILLYGLFSPFASALQERYGIRRVVSIALALIAFGSGATVFMTASWQLVLCWGFIVGIGTGSMAMAFVATITNRWFIARRGLVSGILTAGGAAGQLVFLPVVGLLVEGPGWRAASILVSLTALAMVPLVLLVVRDRPEDVGLAPFGAGPDYTAPAVSKSGAAKRALGSLWQASGSRAFWLLAATFAICGASTNGLVGAHFVPAAHDHGMPLTAAASLLAVIGIVDMVGTVFSGWLTDRFDPRHLLAVYYALRGASLLALPSLFAGDVRPPMLFFIVFYGLDWVATVPPTIALCREHFGEDGAVVFGWVLASHQFGAALIAWGAGFIRDATGNYDPAWFTAGALCALAAVMSLAIKRTAAPAAGAA</sequence>
<feature type="transmembrane region" description="Helical" evidence="6">
    <location>
        <begin position="269"/>
        <end position="292"/>
    </location>
</feature>
<feature type="transmembrane region" description="Helical" evidence="6">
    <location>
        <begin position="304"/>
        <end position="326"/>
    </location>
</feature>
<dbReference type="PROSITE" id="PS50850">
    <property type="entry name" value="MFS"/>
    <property type="match status" value="1"/>
</dbReference>
<dbReference type="InterPro" id="IPR036259">
    <property type="entry name" value="MFS_trans_sf"/>
</dbReference>
<proteinExistence type="predicted"/>
<evidence type="ECO:0000256" key="5">
    <source>
        <dbReference type="SAM" id="MobiDB-lite"/>
    </source>
</evidence>
<dbReference type="GO" id="GO:0005886">
    <property type="term" value="C:plasma membrane"/>
    <property type="evidence" value="ECO:0007669"/>
    <property type="project" value="UniProtKB-SubCell"/>
</dbReference>
<reference evidence="8 9" key="1">
    <citation type="submission" date="2018-12" db="EMBL/GenBank/DDBJ databases">
        <title>Glycomyces sp. YIM 121974 draft genome.</title>
        <authorList>
            <person name="Li Q."/>
        </authorList>
    </citation>
    <scope>NUCLEOTIDE SEQUENCE [LARGE SCALE GENOMIC DNA]</scope>
    <source>
        <strain evidence="8 9">YIM 121974</strain>
    </source>
</reference>
<feature type="transmembrane region" description="Helical" evidence="6">
    <location>
        <begin position="174"/>
        <end position="196"/>
    </location>
</feature>
<protein>
    <submittedName>
        <fullName evidence="8">MFS transporter</fullName>
    </submittedName>
</protein>
<keyword evidence="9" id="KW-1185">Reference proteome</keyword>
<evidence type="ECO:0000259" key="7">
    <source>
        <dbReference type="PROSITE" id="PS50850"/>
    </source>
</evidence>
<dbReference type="CDD" id="cd17355">
    <property type="entry name" value="MFS_YcxA_like"/>
    <property type="match status" value="1"/>
</dbReference>
<gene>
    <name evidence="8" type="ORF">EIW28_15060</name>
</gene>
<dbReference type="InterPro" id="IPR020846">
    <property type="entry name" value="MFS_dom"/>
</dbReference>
<dbReference type="Gene3D" id="1.20.1250.20">
    <property type="entry name" value="MFS general substrate transporter like domains"/>
    <property type="match status" value="2"/>
</dbReference>
<dbReference type="InterPro" id="IPR050327">
    <property type="entry name" value="Proton-linked_MCT"/>
</dbReference>
<evidence type="ECO:0000256" key="6">
    <source>
        <dbReference type="SAM" id="Phobius"/>
    </source>
</evidence>
<feature type="transmembrane region" description="Helical" evidence="6">
    <location>
        <begin position="362"/>
        <end position="383"/>
    </location>
</feature>
<dbReference type="PANTHER" id="PTHR11360:SF284">
    <property type="entry name" value="EG:103B4.3 PROTEIN-RELATED"/>
    <property type="match status" value="1"/>
</dbReference>
<comment type="caution">
    <text evidence="8">The sequence shown here is derived from an EMBL/GenBank/DDBJ whole genome shotgun (WGS) entry which is preliminary data.</text>
</comment>
<dbReference type="InterPro" id="IPR011701">
    <property type="entry name" value="MFS"/>
</dbReference>
<feature type="transmembrane region" description="Helical" evidence="6">
    <location>
        <begin position="115"/>
        <end position="137"/>
    </location>
</feature>
<feature type="transmembrane region" description="Helical" evidence="6">
    <location>
        <begin position="85"/>
        <end position="103"/>
    </location>
</feature>
<dbReference type="EMBL" id="RSEB01000004">
    <property type="protein sequence ID" value="RRR98230.1"/>
    <property type="molecule type" value="Genomic_DNA"/>
</dbReference>
<dbReference type="SUPFAM" id="SSF103473">
    <property type="entry name" value="MFS general substrate transporter"/>
    <property type="match status" value="1"/>
</dbReference>
<dbReference type="Pfam" id="PF07690">
    <property type="entry name" value="MFS_1"/>
    <property type="match status" value="1"/>
</dbReference>